<protein>
    <recommendedName>
        <fullName evidence="2">Ig-like domain-containing protein</fullName>
    </recommendedName>
</protein>
<evidence type="ECO:0000259" key="2">
    <source>
        <dbReference type="PROSITE" id="PS50835"/>
    </source>
</evidence>
<dbReference type="Gene3D" id="2.60.40.10">
    <property type="entry name" value="Immunoglobulins"/>
    <property type="match status" value="1"/>
</dbReference>
<organism evidence="3 4">
    <name type="scientific">Leptobrachium leishanense</name>
    <name type="common">Leishan spiny toad</name>
    <dbReference type="NCBI Taxonomy" id="445787"/>
    <lineage>
        <taxon>Eukaryota</taxon>
        <taxon>Metazoa</taxon>
        <taxon>Chordata</taxon>
        <taxon>Craniata</taxon>
        <taxon>Vertebrata</taxon>
        <taxon>Euteleostomi</taxon>
        <taxon>Amphibia</taxon>
        <taxon>Batrachia</taxon>
        <taxon>Anura</taxon>
        <taxon>Pelobatoidea</taxon>
        <taxon>Megophryidae</taxon>
        <taxon>Leptobrachium</taxon>
    </lineage>
</organism>
<reference evidence="3" key="1">
    <citation type="submission" date="2025-08" db="UniProtKB">
        <authorList>
            <consortium name="Ensembl"/>
        </authorList>
    </citation>
    <scope>IDENTIFICATION</scope>
</reference>
<dbReference type="InterPro" id="IPR013106">
    <property type="entry name" value="Ig_V-set"/>
</dbReference>
<dbReference type="SUPFAM" id="SSF48726">
    <property type="entry name" value="Immunoglobulin"/>
    <property type="match status" value="1"/>
</dbReference>
<dbReference type="InterPro" id="IPR036179">
    <property type="entry name" value="Ig-like_dom_sf"/>
</dbReference>
<dbReference type="AlphaFoldDB" id="A0A8C5PII4"/>
<dbReference type="SMART" id="SM00409">
    <property type="entry name" value="IG"/>
    <property type="match status" value="1"/>
</dbReference>
<proteinExistence type="predicted"/>
<evidence type="ECO:0000313" key="3">
    <source>
        <dbReference type="Ensembl" id="ENSLLEP00000023327.1"/>
    </source>
</evidence>
<sequence length="140" mass="14982">MLWTHIKELCVLKLLTSHCLVSGSVAQFEVIQEPTLSVSLNTDVRLSCSRSAGSVAGDNYPNWIKQIPGEVPQLVVGSSGTSNQNWRPSWTSARFNGAISGGSSVLTISTMQATDNGNYYCVLWSGSQCTVLQTNAELGA</sequence>
<dbReference type="PANTHER" id="PTHR23267">
    <property type="entry name" value="IMMUNOGLOBULIN LIGHT CHAIN"/>
    <property type="match status" value="1"/>
</dbReference>
<feature type="domain" description="Ig-like" evidence="2">
    <location>
        <begin position="26"/>
        <end position="121"/>
    </location>
</feature>
<dbReference type="PROSITE" id="PS50835">
    <property type="entry name" value="IG_LIKE"/>
    <property type="match status" value="1"/>
</dbReference>
<dbReference type="InterPro" id="IPR050150">
    <property type="entry name" value="IgV_Light_Chain"/>
</dbReference>
<reference evidence="3" key="2">
    <citation type="submission" date="2025-09" db="UniProtKB">
        <authorList>
            <consortium name="Ensembl"/>
        </authorList>
    </citation>
    <scope>IDENTIFICATION</scope>
</reference>
<dbReference type="InterPro" id="IPR013783">
    <property type="entry name" value="Ig-like_fold"/>
</dbReference>
<accession>A0A8C5PII4</accession>
<dbReference type="Pfam" id="PF07686">
    <property type="entry name" value="V-set"/>
    <property type="match status" value="1"/>
</dbReference>
<keyword evidence="1" id="KW-0732">Signal</keyword>
<feature type="chain" id="PRO_5045350270" description="Ig-like domain-containing protein" evidence="1">
    <location>
        <begin position="27"/>
        <end position="140"/>
    </location>
</feature>
<dbReference type="SMART" id="SM00406">
    <property type="entry name" value="IGv"/>
    <property type="match status" value="1"/>
</dbReference>
<evidence type="ECO:0000256" key="1">
    <source>
        <dbReference type="SAM" id="SignalP"/>
    </source>
</evidence>
<evidence type="ECO:0000313" key="4">
    <source>
        <dbReference type="Proteomes" id="UP000694569"/>
    </source>
</evidence>
<feature type="signal peptide" evidence="1">
    <location>
        <begin position="1"/>
        <end position="26"/>
    </location>
</feature>
<dbReference type="OrthoDB" id="8908372at2759"/>
<dbReference type="Ensembl" id="ENSLLET00000024211.1">
    <property type="protein sequence ID" value="ENSLLEP00000023327.1"/>
    <property type="gene ID" value="ENSLLEG00000014782.1"/>
</dbReference>
<dbReference type="Proteomes" id="UP000694569">
    <property type="component" value="Unplaced"/>
</dbReference>
<keyword evidence="4" id="KW-1185">Reference proteome</keyword>
<dbReference type="GeneTree" id="ENSGT00940000162558"/>
<dbReference type="InterPro" id="IPR007110">
    <property type="entry name" value="Ig-like_dom"/>
</dbReference>
<dbReference type="InterPro" id="IPR003599">
    <property type="entry name" value="Ig_sub"/>
</dbReference>
<name>A0A8C5PII4_9ANUR</name>